<dbReference type="GO" id="GO:0000932">
    <property type="term" value="C:P-body"/>
    <property type="evidence" value="ECO:0007669"/>
    <property type="project" value="TreeGrafter"/>
</dbReference>
<dbReference type="Gene3D" id="1.25.40.420">
    <property type="match status" value="1"/>
</dbReference>
<dbReference type="Gene3D" id="2.60.120.820">
    <property type="entry name" value="PHR domain"/>
    <property type="match status" value="1"/>
</dbReference>
<dbReference type="SUPFAM" id="SSF54695">
    <property type="entry name" value="POZ domain"/>
    <property type="match status" value="1"/>
</dbReference>
<dbReference type="GO" id="GO:0022008">
    <property type="term" value="P:neurogenesis"/>
    <property type="evidence" value="ECO:0007669"/>
    <property type="project" value="TreeGrafter"/>
</dbReference>
<keyword evidence="4" id="KW-1185">Reference proteome</keyword>
<dbReference type="FunFam" id="3.30.710.10:FF:000169">
    <property type="entry name" value="BTB/POZ domain-containing protein 2"/>
    <property type="match status" value="1"/>
</dbReference>
<sequence length="581" mass="66204">MEPSVDWQNSCRNIKSRGQYILESEKWADCRFLVGTEPNQQVLSGHKLILAMSSPVFERMFYGNLPDKTDPILIPDVQPDAFRAMMEYIYTDEINISSFDKACELCYVAKKYLLPHVVEQCTQFLWRDLSPKNACRAYEFAKLFEEPRLMQRCMQIITTKTKDVLTDPSFGDIELTTLLAIFDQDILNIDSELALFSALETYATDRGYGGSKLKSREPSQVPEDNVDVEELPEVNDVKQREQSQEPAANNDAGEGTSKQNSNDNELEVSDEMKLLEQMLIKEALKKIRFLTLTPQQFAEGPARSNLLTQDESLAIFINISSSSDYPMPEGFCVSRQKRNRSCGYEDIQNTPSRPSDVIPGFENYNFSFPRNDCLVRSPPIAVNQNAMAAYGNCSGHNPESEGVNITMEARKFYCVRTIRQQIDYRNTSVTECSLTFHVDKNILITGVQVPTQVLCGELMSSEGFTERYSEILYAHLLDAQGSRLTYTHCTSRVRYDSLLEISFDRPVFIQRQKMYKIGVVFNKVGWYPMYNCYPEVTCDGVTFIFNVGSPHESLRDGLIRAIVFLHPFAPPSPYNYPAVEM</sequence>
<reference evidence="3 4" key="1">
    <citation type="submission" date="2020-11" db="EMBL/GenBank/DDBJ databases">
        <authorList>
            <person name="Wallbank WR R."/>
            <person name="Pardo Diaz C."/>
            <person name="Kozak K."/>
            <person name="Martin S."/>
            <person name="Jiggins C."/>
            <person name="Moest M."/>
            <person name="Warren A I."/>
            <person name="Generalovic N T."/>
            <person name="Byers J.R.P. K."/>
            <person name="Montejo-Kovacevich G."/>
            <person name="Yen C E."/>
        </authorList>
    </citation>
    <scope>NUCLEOTIDE SEQUENCE [LARGE SCALE GENOMIC DNA]</scope>
</reference>
<dbReference type="Gene3D" id="3.30.710.10">
    <property type="entry name" value="Potassium Channel Kv1.1, Chain A"/>
    <property type="match status" value="1"/>
</dbReference>
<name>A0A7R8V217_HERIL</name>
<feature type="compositionally biased region" description="Acidic residues" evidence="1">
    <location>
        <begin position="224"/>
        <end position="233"/>
    </location>
</feature>
<evidence type="ECO:0000313" key="4">
    <source>
        <dbReference type="Proteomes" id="UP000594454"/>
    </source>
</evidence>
<dbReference type="SMART" id="SM00225">
    <property type="entry name" value="BTB"/>
    <property type="match status" value="1"/>
</dbReference>
<evidence type="ECO:0000256" key="1">
    <source>
        <dbReference type="SAM" id="MobiDB-lite"/>
    </source>
</evidence>
<dbReference type="InterPro" id="IPR000210">
    <property type="entry name" value="BTB/POZ_dom"/>
</dbReference>
<dbReference type="InParanoid" id="A0A7R8V217"/>
<dbReference type="EMBL" id="LR899013">
    <property type="protein sequence ID" value="CAD7091376.1"/>
    <property type="molecule type" value="Genomic_DNA"/>
</dbReference>
<dbReference type="OrthoDB" id="45365at2759"/>
<dbReference type="PROSITE" id="PS50097">
    <property type="entry name" value="BTB"/>
    <property type="match status" value="1"/>
</dbReference>
<accession>A0A7R8V217</accession>
<feature type="domain" description="BTB" evidence="2">
    <location>
        <begin position="28"/>
        <end position="98"/>
    </location>
</feature>
<organism evidence="3 4">
    <name type="scientific">Hermetia illucens</name>
    <name type="common">Black soldier fly</name>
    <dbReference type="NCBI Taxonomy" id="343691"/>
    <lineage>
        <taxon>Eukaryota</taxon>
        <taxon>Metazoa</taxon>
        <taxon>Ecdysozoa</taxon>
        <taxon>Arthropoda</taxon>
        <taxon>Hexapoda</taxon>
        <taxon>Insecta</taxon>
        <taxon>Pterygota</taxon>
        <taxon>Neoptera</taxon>
        <taxon>Endopterygota</taxon>
        <taxon>Diptera</taxon>
        <taxon>Brachycera</taxon>
        <taxon>Stratiomyomorpha</taxon>
        <taxon>Stratiomyidae</taxon>
        <taxon>Hermetiinae</taxon>
        <taxon>Hermetia</taxon>
    </lineage>
</organism>
<proteinExistence type="predicted"/>
<dbReference type="InterPro" id="IPR011333">
    <property type="entry name" value="SKP1/BTB/POZ_sf"/>
</dbReference>
<gene>
    <name evidence="3" type="ORF">HERILL_LOCUS13793</name>
</gene>
<dbReference type="PANTHER" id="PTHR45774">
    <property type="entry name" value="BTB/POZ DOMAIN-CONTAINING"/>
    <property type="match status" value="1"/>
</dbReference>
<dbReference type="Proteomes" id="UP000594454">
    <property type="component" value="Chromosome 5"/>
</dbReference>
<dbReference type="OMA" id="YTHCTAR"/>
<protein>
    <recommendedName>
        <fullName evidence="2">BTB domain-containing protein</fullName>
    </recommendedName>
</protein>
<dbReference type="Pfam" id="PF00651">
    <property type="entry name" value="BTB"/>
    <property type="match status" value="1"/>
</dbReference>
<dbReference type="Pfam" id="PF07707">
    <property type="entry name" value="BACK"/>
    <property type="match status" value="1"/>
</dbReference>
<evidence type="ECO:0000259" key="2">
    <source>
        <dbReference type="PROSITE" id="PS50097"/>
    </source>
</evidence>
<evidence type="ECO:0000313" key="3">
    <source>
        <dbReference type="EMBL" id="CAD7091376.1"/>
    </source>
</evidence>
<dbReference type="InterPro" id="IPR038648">
    <property type="entry name" value="PHR_sf"/>
</dbReference>
<dbReference type="FunCoup" id="A0A7R8V217">
    <property type="interactions" value="58"/>
</dbReference>
<feature type="region of interest" description="Disordered" evidence="1">
    <location>
        <begin position="207"/>
        <end position="266"/>
    </location>
</feature>
<dbReference type="InterPro" id="IPR011705">
    <property type="entry name" value="BACK"/>
</dbReference>
<dbReference type="AlphaFoldDB" id="A0A7R8V217"/>
<dbReference type="PANTHER" id="PTHR45774:SF3">
    <property type="entry name" value="BTB (POZ) DOMAIN-CONTAINING 2B-RELATED"/>
    <property type="match status" value="1"/>
</dbReference>
<dbReference type="GO" id="GO:0005829">
    <property type="term" value="C:cytosol"/>
    <property type="evidence" value="ECO:0007669"/>
    <property type="project" value="TreeGrafter"/>
</dbReference>